<name>A0A3M7PZY2_BRAPC</name>
<proteinExistence type="predicted"/>
<dbReference type="Proteomes" id="UP000276133">
    <property type="component" value="Unassembled WGS sequence"/>
</dbReference>
<dbReference type="AlphaFoldDB" id="A0A3M7PZY2"/>
<gene>
    <name evidence="1" type="ORF">BpHYR1_014951</name>
</gene>
<organism evidence="1 2">
    <name type="scientific">Brachionus plicatilis</name>
    <name type="common">Marine rotifer</name>
    <name type="synonym">Brachionus muelleri</name>
    <dbReference type="NCBI Taxonomy" id="10195"/>
    <lineage>
        <taxon>Eukaryota</taxon>
        <taxon>Metazoa</taxon>
        <taxon>Spiralia</taxon>
        <taxon>Gnathifera</taxon>
        <taxon>Rotifera</taxon>
        <taxon>Eurotatoria</taxon>
        <taxon>Monogononta</taxon>
        <taxon>Pseudotrocha</taxon>
        <taxon>Ploima</taxon>
        <taxon>Brachionidae</taxon>
        <taxon>Brachionus</taxon>
    </lineage>
</organism>
<evidence type="ECO:0000313" key="1">
    <source>
        <dbReference type="EMBL" id="RNA04690.1"/>
    </source>
</evidence>
<reference evidence="1 2" key="1">
    <citation type="journal article" date="2018" name="Sci. Rep.">
        <title>Genomic signatures of local adaptation to the degree of environmental predictability in rotifers.</title>
        <authorList>
            <person name="Franch-Gras L."/>
            <person name="Hahn C."/>
            <person name="Garcia-Roger E.M."/>
            <person name="Carmona M.J."/>
            <person name="Serra M."/>
            <person name="Gomez A."/>
        </authorList>
    </citation>
    <scope>NUCLEOTIDE SEQUENCE [LARGE SCALE GENOMIC DNA]</scope>
    <source>
        <strain evidence="1">HYR1</strain>
    </source>
</reference>
<protein>
    <submittedName>
        <fullName evidence="1">Uncharacterized protein</fullName>
    </submittedName>
</protein>
<keyword evidence="2" id="KW-1185">Reference proteome</keyword>
<accession>A0A3M7PZY2</accession>
<dbReference type="EMBL" id="REGN01008002">
    <property type="protein sequence ID" value="RNA04690.1"/>
    <property type="molecule type" value="Genomic_DNA"/>
</dbReference>
<sequence>MEIFAIWCLILSASGFYSAKEIKKLFLANKLSNLKYFLKDSIQIFAKFTFNFLFAIININAEIFKWMKLYNLPALMIHHAMLGDDNNKTRKMIIFLEF</sequence>
<comment type="caution">
    <text evidence="1">The sequence shown here is derived from an EMBL/GenBank/DDBJ whole genome shotgun (WGS) entry which is preliminary data.</text>
</comment>
<evidence type="ECO:0000313" key="2">
    <source>
        <dbReference type="Proteomes" id="UP000276133"/>
    </source>
</evidence>